<evidence type="ECO:0000256" key="3">
    <source>
        <dbReference type="RuleBase" id="RU000363"/>
    </source>
</evidence>
<dbReference type="SUPFAM" id="SSF51735">
    <property type="entry name" value="NAD(P)-binding Rossmann-fold domains"/>
    <property type="match status" value="1"/>
</dbReference>
<evidence type="ECO:0000313" key="6">
    <source>
        <dbReference type="Proteomes" id="UP000193781"/>
    </source>
</evidence>
<dbReference type="InterPro" id="IPR002347">
    <property type="entry name" value="SDR_fam"/>
</dbReference>
<gene>
    <name evidence="5" type="ORF">AWC17_03405</name>
</gene>
<dbReference type="InterPro" id="IPR051687">
    <property type="entry name" value="Peroxisomal_Beta-Oxidation"/>
</dbReference>
<dbReference type="EMBL" id="LQPH01000110">
    <property type="protein sequence ID" value="ORW24294.1"/>
    <property type="molecule type" value="Genomic_DNA"/>
</dbReference>
<proteinExistence type="inferred from homology"/>
<dbReference type="Pfam" id="PF00106">
    <property type="entry name" value="adh_short"/>
    <property type="match status" value="1"/>
</dbReference>
<keyword evidence="2" id="KW-0560">Oxidoreductase</keyword>
<evidence type="ECO:0000256" key="1">
    <source>
        <dbReference type="ARBA" id="ARBA00006484"/>
    </source>
</evidence>
<dbReference type="PRINTS" id="PR00080">
    <property type="entry name" value="SDRFAMILY"/>
</dbReference>
<reference evidence="5 6" key="1">
    <citation type="submission" date="2016-01" db="EMBL/GenBank/DDBJ databases">
        <title>The new phylogeny of the genus Mycobacterium.</title>
        <authorList>
            <person name="Tarcisio F."/>
            <person name="Conor M."/>
            <person name="Antonella G."/>
            <person name="Elisabetta G."/>
            <person name="Giulia F.S."/>
            <person name="Sara T."/>
            <person name="Anna F."/>
            <person name="Clotilde B."/>
            <person name="Roberto B."/>
            <person name="Veronica D.S."/>
            <person name="Fabio R."/>
            <person name="Monica P."/>
            <person name="Olivier J."/>
            <person name="Enrico T."/>
            <person name="Nicola S."/>
        </authorList>
    </citation>
    <scope>NUCLEOTIDE SEQUENCE [LARGE SCALE GENOMIC DNA]</scope>
    <source>
        <strain evidence="5 6">DSM 44803</strain>
    </source>
</reference>
<evidence type="ECO:0000259" key="4">
    <source>
        <dbReference type="SMART" id="SM00822"/>
    </source>
</evidence>
<dbReference type="SMART" id="SM00822">
    <property type="entry name" value="PKS_KR"/>
    <property type="match status" value="1"/>
</dbReference>
<comment type="caution">
    <text evidence="5">The sequence shown here is derived from an EMBL/GenBank/DDBJ whole genome shotgun (WGS) entry which is preliminary data.</text>
</comment>
<dbReference type="Gene3D" id="3.40.50.720">
    <property type="entry name" value="NAD(P)-binding Rossmann-like Domain"/>
    <property type="match status" value="1"/>
</dbReference>
<dbReference type="PRINTS" id="PR00081">
    <property type="entry name" value="GDHRDH"/>
</dbReference>
<dbReference type="Proteomes" id="UP000193781">
    <property type="component" value="Unassembled WGS sequence"/>
</dbReference>
<dbReference type="STRING" id="244292.ABW17_27835"/>
<name>A0A0F5NGQ6_9MYCO</name>
<keyword evidence="6" id="KW-1185">Reference proteome</keyword>
<dbReference type="SMR" id="A0A0F5NGQ6"/>
<evidence type="ECO:0000256" key="2">
    <source>
        <dbReference type="ARBA" id="ARBA00023002"/>
    </source>
</evidence>
<protein>
    <submittedName>
        <fullName evidence="5">Short-chain dehydrogenase</fullName>
    </submittedName>
</protein>
<dbReference type="InterPro" id="IPR057326">
    <property type="entry name" value="KR_dom"/>
</dbReference>
<evidence type="ECO:0000313" key="5">
    <source>
        <dbReference type="EMBL" id="ORW24294.1"/>
    </source>
</evidence>
<dbReference type="PANTHER" id="PTHR45024">
    <property type="entry name" value="DEHYDROGENASES, SHORT CHAIN"/>
    <property type="match status" value="1"/>
</dbReference>
<feature type="domain" description="Ketoreductase" evidence="4">
    <location>
        <begin position="9"/>
        <end position="200"/>
    </location>
</feature>
<comment type="similarity">
    <text evidence="1 3">Belongs to the short-chain dehydrogenases/reductases (SDR) family.</text>
</comment>
<dbReference type="OrthoDB" id="9808187at2"/>
<dbReference type="RefSeq" id="WP_007168453.1">
    <property type="nucleotide sequence ID" value="NZ_JACKSS010000047.1"/>
</dbReference>
<dbReference type="GO" id="GO:0016491">
    <property type="term" value="F:oxidoreductase activity"/>
    <property type="evidence" value="ECO:0007669"/>
    <property type="project" value="UniProtKB-KW"/>
</dbReference>
<accession>A0A0F5NGQ6</accession>
<dbReference type="PROSITE" id="PS00061">
    <property type="entry name" value="ADH_SHORT"/>
    <property type="match status" value="1"/>
</dbReference>
<dbReference type="PANTHER" id="PTHR45024:SF2">
    <property type="entry name" value="SCP2 DOMAIN-CONTAINING PROTEIN"/>
    <property type="match status" value="1"/>
</dbReference>
<sequence length="297" mass="30964">MAELSFDGRVAIVTGAGNGLGKEHAMLLASRGARVLVNDLGGSVAGVGADLTAAEAVAQEIEAAGGIAVADGHSVATREGGAAIVQAALDAFGRVDIVVNNAGILRDKSFHNLTPELLDPVIDVHLYGTIWVTQPAFLRMREQGYGRIVNTSSAAGIFGNFGQTNYGAAKMGVIGFTRVLAQEGAKYNIKVNAIAPMARTRMTEELLGPIAKKLDPALVAPVVAYLCHESCDLTSRIFSVGGGRVAEIFISVTKGFSSPTLDIEAVQDNLEAICDREGYQTPTQANDEIGLVLQALG</sequence>
<dbReference type="AlphaFoldDB" id="A0A0F5NGQ6"/>
<dbReference type="InterPro" id="IPR036291">
    <property type="entry name" value="NAD(P)-bd_dom_sf"/>
</dbReference>
<dbReference type="InterPro" id="IPR020904">
    <property type="entry name" value="Sc_DH/Rdtase_CS"/>
</dbReference>
<organism evidence="5 6">
    <name type="scientific">Mycobacterium nebraskense</name>
    <dbReference type="NCBI Taxonomy" id="244292"/>
    <lineage>
        <taxon>Bacteria</taxon>
        <taxon>Bacillati</taxon>
        <taxon>Actinomycetota</taxon>
        <taxon>Actinomycetes</taxon>
        <taxon>Mycobacteriales</taxon>
        <taxon>Mycobacteriaceae</taxon>
        <taxon>Mycobacterium</taxon>
    </lineage>
</organism>
<dbReference type="CDD" id="cd05353">
    <property type="entry name" value="hydroxyacyl-CoA-like_DH_SDR_c-like"/>
    <property type="match status" value="1"/>
</dbReference>